<dbReference type="SUPFAM" id="SSF48498">
    <property type="entry name" value="Tetracyclin repressor-like, C-terminal domain"/>
    <property type="match status" value="1"/>
</dbReference>
<evidence type="ECO:0000256" key="1">
    <source>
        <dbReference type="ARBA" id="ARBA00023015"/>
    </source>
</evidence>
<dbReference type="InterPro" id="IPR036271">
    <property type="entry name" value="Tet_transcr_reg_TetR-rel_C_sf"/>
</dbReference>
<dbReference type="AlphaFoldDB" id="A0A3A9WGU6"/>
<evidence type="ECO:0000313" key="10">
    <source>
        <dbReference type="Proteomes" id="UP000275024"/>
    </source>
</evidence>
<name>A0A3A9WGU6_9ACTN</name>
<dbReference type="EMBL" id="RBDX01000001">
    <property type="protein sequence ID" value="RKN12451.1"/>
    <property type="molecule type" value="Genomic_DNA"/>
</dbReference>
<dbReference type="RefSeq" id="WP_120695141.1">
    <property type="nucleotide sequence ID" value="NZ_RBDX01000001.1"/>
</dbReference>
<evidence type="ECO:0000256" key="4">
    <source>
        <dbReference type="PROSITE-ProRule" id="PRU00335"/>
    </source>
</evidence>
<dbReference type="InterPro" id="IPR009057">
    <property type="entry name" value="Homeodomain-like_sf"/>
</dbReference>
<dbReference type="PROSITE" id="PS50977">
    <property type="entry name" value="HTH_TETR_2"/>
    <property type="match status" value="1"/>
</dbReference>
<keyword evidence="3" id="KW-0804">Transcription</keyword>
<dbReference type="PANTHER" id="PTHR47506:SF6">
    <property type="entry name" value="HTH-TYPE TRANSCRIPTIONAL REPRESSOR NEMR"/>
    <property type="match status" value="1"/>
</dbReference>
<feature type="region of interest" description="Disordered" evidence="5">
    <location>
        <begin position="1"/>
        <end position="22"/>
    </location>
</feature>
<dbReference type="Pfam" id="PF17940">
    <property type="entry name" value="TetR_C_31"/>
    <property type="match status" value="1"/>
</dbReference>
<keyword evidence="2 4" id="KW-0238">DNA-binding</keyword>
<evidence type="ECO:0000256" key="5">
    <source>
        <dbReference type="SAM" id="MobiDB-lite"/>
    </source>
</evidence>
<sequence>MTDTPRADGRTPGGTRRRDPERRERIVGACLDVIAESGVAGTSHRKVAAAADVPLGSMTYHFSGMDELLHEAFTRFASSVIEHFERRMSEAADVEAAKRALVALITADVFGTQRDLVLTHELYTLAAREPAFRGLTNAWMTRSRAALERHFDPTTARLLDALVEGLTIHRALDTEPQDPALVTAAVERLTSAPSPGR</sequence>
<feature type="DNA-binding region" description="H-T-H motif" evidence="4">
    <location>
        <begin position="43"/>
        <end position="62"/>
    </location>
</feature>
<evidence type="ECO:0000256" key="3">
    <source>
        <dbReference type="ARBA" id="ARBA00023163"/>
    </source>
</evidence>
<evidence type="ECO:0000313" key="8">
    <source>
        <dbReference type="EMBL" id="RKN27781.1"/>
    </source>
</evidence>
<dbReference type="OrthoDB" id="6929199at2"/>
<reference evidence="9 10" key="1">
    <citation type="submission" date="2018-09" db="EMBL/GenBank/DDBJ databases">
        <title>Streptomyces sp. nov. DS1-2, an endophytic actinomycete isolated from roots of Dendrobium scabrilingue.</title>
        <authorList>
            <person name="Kuncharoen N."/>
            <person name="Kudo T."/>
            <person name="Ohkuma M."/>
            <person name="Yuki M."/>
            <person name="Tanasupawat S."/>
        </authorList>
    </citation>
    <scope>NUCLEOTIDE SEQUENCE [LARGE SCALE GENOMIC DNA]</scope>
    <source>
        <strain evidence="7 10">AZ1-7</strain>
        <strain evidence="8 9">DS1-2</strain>
    </source>
</reference>
<comment type="caution">
    <text evidence="7">The sequence shown here is derived from an EMBL/GenBank/DDBJ whole genome shotgun (WGS) entry which is preliminary data.</text>
</comment>
<evidence type="ECO:0000313" key="7">
    <source>
        <dbReference type="EMBL" id="RKN12451.1"/>
    </source>
</evidence>
<evidence type="ECO:0000256" key="2">
    <source>
        <dbReference type="ARBA" id="ARBA00023125"/>
    </source>
</evidence>
<dbReference type="Gene3D" id="1.10.357.10">
    <property type="entry name" value="Tetracycline Repressor, domain 2"/>
    <property type="match status" value="1"/>
</dbReference>
<dbReference type="InterPro" id="IPR041583">
    <property type="entry name" value="TetR_C_31"/>
</dbReference>
<protein>
    <submittedName>
        <fullName evidence="7">TetR family transcriptional regulator</fullName>
    </submittedName>
</protein>
<accession>A0A3A9WGU6</accession>
<feature type="domain" description="HTH tetR-type" evidence="6">
    <location>
        <begin position="20"/>
        <end position="80"/>
    </location>
</feature>
<dbReference type="PANTHER" id="PTHR47506">
    <property type="entry name" value="TRANSCRIPTIONAL REGULATORY PROTEIN"/>
    <property type="match status" value="1"/>
</dbReference>
<evidence type="ECO:0000259" key="6">
    <source>
        <dbReference type="PROSITE" id="PS50977"/>
    </source>
</evidence>
<dbReference type="InterPro" id="IPR001647">
    <property type="entry name" value="HTH_TetR"/>
</dbReference>
<evidence type="ECO:0000313" key="9">
    <source>
        <dbReference type="Proteomes" id="UP000268652"/>
    </source>
</evidence>
<gene>
    <name evidence="8" type="ORF">D7318_02575</name>
    <name evidence="7" type="ORF">D7319_00315</name>
</gene>
<dbReference type="SUPFAM" id="SSF46689">
    <property type="entry name" value="Homeodomain-like"/>
    <property type="match status" value="1"/>
</dbReference>
<proteinExistence type="predicted"/>
<dbReference type="GO" id="GO:0003677">
    <property type="term" value="F:DNA binding"/>
    <property type="evidence" value="ECO:0007669"/>
    <property type="project" value="UniProtKB-UniRule"/>
</dbReference>
<dbReference type="Proteomes" id="UP000275024">
    <property type="component" value="Unassembled WGS sequence"/>
</dbReference>
<keyword evidence="9" id="KW-1185">Reference proteome</keyword>
<organism evidence="7 10">
    <name type="scientific">Streptomyces radicis</name>
    <dbReference type="NCBI Taxonomy" id="1750517"/>
    <lineage>
        <taxon>Bacteria</taxon>
        <taxon>Bacillati</taxon>
        <taxon>Actinomycetota</taxon>
        <taxon>Actinomycetes</taxon>
        <taxon>Kitasatosporales</taxon>
        <taxon>Streptomycetaceae</taxon>
        <taxon>Streptomyces</taxon>
    </lineage>
</organism>
<keyword evidence="1" id="KW-0805">Transcription regulation</keyword>
<dbReference type="Pfam" id="PF00440">
    <property type="entry name" value="TetR_N"/>
    <property type="match status" value="1"/>
</dbReference>
<dbReference type="Proteomes" id="UP000268652">
    <property type="component" value="Unassembled WGS sequence"/>
</dbReference>
<dbReference type="EMBL" id="RBDY01000001">
    <property type="protein sequence ID" value="RKN27781.1"/>
    <property type="molecule type" value="Genomic_DNA"/>
</dbReference>